<dbReference type="InterPro" id="IPR003593">
    <property type="entry name" value="AAA+_ATPase"/>
</dbReference>
<keyword evidence="3 5" id="KW-0067">ATP-binding</keyword>
<dbReference type="GO" id="GO:0005524">
    <property type="term" value="F:ATP binding"/>
    <property type="evidence" value="ECO:0007669"/>
    <property type="project" value="UniProtKB-KW"/>
</dbReference>
<dbReference type="InterPro" id="IPR027417">
    <property type="entry name" value="P-loop_NTPase"/>
</dbReference>
<sequence>MILQVENLKKYYKSKKAVDGISFKVGKGEIFALLGPNGAGKTTTLKCIIGLRKKDDGKVELNGNFTYLPEKKELYKSLTIKKMFEVTQELSKHFNIEKAFDYLKEFNIEKDEKIANLSHGMTTLVYLSIVLSEDVDIYFLDEPTWGLDPLMQKKVIESIRRLAFDGKTVFYTSHILSEVEKIADKVAIMSKGHIVEMGYLDEIKEKYVLCSTKEHIQGYLYKKTNDENIYLCKKEEAKGDIQPANFETIFEALVKGGDKI</sequence>
<evidence type="ECO:0000313" key="5">
    <source>
        <dbReference type="EMBL" id="MBB6062016.1"/>
    </source>
</evidence>
<feature type="domain" description="ABC transporter" evidence="4">
    <location>
        <begin position="3"/>
        <end position="216"/>
    </location>
</feature>
<dbReference type="InterPro" id="IPR051782">
    <property type="entry name" value="ABC_Transporter_VariousFunc"/>
</dbReference>
<organism evidence="5 6">
    <name type="scientific">Thermosipho japonicus</name>
    <dbReference type="NCBI Taxonomy" id="90323"/>
    <lineage>
        <taxon>Bacteria</taxon>
        <taxon>Thermotogati</taxon>
        <taxon>Thermotogota</taxon>
        <taxon>Thermotogae</taxon>
        <taxon>Thermotogales</taxon>
        <taxon>Fervidobacteriaceae</taxon>
        <taxon>Thermosipho</taxon>
    </lineage>
</organism>
<keyword evidence="2" id="KW-0547">Nucleotide-binding</keyword>
<dbReference type="EMBL" id="JACHEX010000001">
    <property type="protein sequence ID" value="MBB6062016.1"/>
    <property type="molecule type" value="Genomic_DNA"/>
</dbReference>
<comment type="caution">
    <text evidence="5">The sequence shown here is derived from an EMBL/GenBank/DDBJ whole genome shotgun (WGS) entry which is preliminary data.</text>
</comment>
<dbReference type="AlphaFoldDB" id="A0A841GEG2"/>
<gene>
    <name evidence="5" type="ORF">HNP65_000438</name>
</gene>
<keyword evidence="1" id="KW-0813">Transport</keyword>
<dbReference type="PANTHER" id="PTHR42939:SF1">
    <property type="entry name" value="ABC TRANSPORTER ATP-BINDING PROTEIN ALBC-RELATED"/>
    <property type="match status" value="1"/>
</dbReference>
<name>A0A841GEG2_9BACT</name>
<dbReference type="PROSITE" id="PS50893">
    <property type="entry name" value="ABC_TRANSPORTER_2"/>
    <property type="match status" value="1"/>
</dbReference>
<dbReference type="InterPro" id="IPR003439">
    <property type="entry name" value="ABC_transporter-like_ATP-bd"/>
</dbReference>
<accession>A0A841GEG2</accession>
<dbReference type="RefSeq" id="WP_184618753.1">
    <property type="nucleotide sequence ID" value="NZ_JACHEX010000001.1"/>
</dbReference>
<protein>
    <submittedName>
        <fullName evidence="5">ABC-2 type transport system ATP-binding protein</fullName>
    </submittedName>
</protein>
<evidence type="ECO:0000256" key="2">
    <source>
        <dbReference type="ARBA" id="ARBA00022741"/>
    </source>
</evidence>
<keyword evidence="6" id="KW-1185">Reference proteome</keyword>
<dbReference type="Proteomes" id="UP000555828">
    <property type="component" value="Unassembled WGS sequence"/>
</dbReference>
<evidence type="ECO:0000256" key="3">
    <source>
        <dbReference type="ARBA" id="ARBA00022840"/>
    </source>
</evidence>
<dbReference type="SMART" id="SM00382">
    <property type="entry name" value="AAA"/>
    <property type="match status" value="1"/>
</dbReference>
<dbReference type="Pfam" id="PF00005">
    <property type="entry name" value="ABC_tran"/>
    <property type="match status" value="1"/>
</dbReference>
<evidence type="ECO:0000259" key="4">
    <source>
        <dbReference type="PROSITE" id="PS50893"/>
    </source>
</evidence>
<dbReference type="SUPFAM" id="SSF52540">
    <property type="entry name" value="P-loop containing nucleoside triphosphate hydrolases"/>
    <property type="match status" value="1"/>
</dbReference>
<dbReference type="GO" id="GO:0016887">
    <property type="term" value="F:ATP hydrolysis activity"/>
    <property type="evidence" value="ECO:0007669"/>
    <property type="project" value="InterPro"/>
</dbReference>
<reference evidence="5 6" key="1">
    <citation type="submission" date="2020-08" db="EMBL/GenBank/DDBJ databases">
        <title>Genomic Encyclopedia of Type Strains, Phase IV (KMG-IV): sequencing the most valuable type-strain genomes for metagenomic binning, comparative biology and taxonomic classification.</title>
        <authorList>
            <person name="Goeker M."/>
        </authorList>
    </citation>
    <scope>NUCLEOTIDE SEQUENCE [LARGE SCALE GENOMIC DNA]</scope>
    <source>
        <strain evidence="5 6">DSM 13481</strain>
    </source>
</reference>
<evidence type="ECO:0000256" key="1">
    <source>
        <dbReference type="ARBA" id="ARBA00022448"/>
    </source>
</evidence>
<evidence type="ECO:0000313" key="6">
    <source>
        <dbReference type="Proteomes" id="UP000555828"/>
    </source>
</evidence>
<dbReference type="PANTHER" id="PTHR42939">
    <property type="entry name" value="ABC TRANSPORTER ATP-BINDING PROTEIN ALBC-RELATED"/>
    <property type="match status" value="1"/>
</dbReference>
<proteinExistence type="predicted"/>
<dbReference type="Gene3D" id="3.40.50.300">
    <property type="entry name" value="P-loop containing nucleotide triphosphate hydrolases"/>
    <property type="match status" value="1"/>
</dbReference>
<dbReference type="CDD" id="cd03230">
    <property type="entry name" value="ABC_DR_subfamily_A"/>
    <property type="match status" value="1"/>
</dbReference>